<dbReference type="RefSeq" id="XP_005182552.1">
    <property type="nucleotide sequence ID" value="XM_005182495.3"/>
</dbReference>
<gene>
    <name evidence="18" type="primary">101900492</name>
    <name evidence="20" type="synonym">LOC101900492</name>
</gene>
<evidence type="ECO:0000313" key="20">
    <source>
        <dbReference type="RefSeq" id="XP_005182552.1"/>
    </source>
</evidence>
<evidence type="ECO:0000259" key="17">
    <source>
        <dbReference type="Pfam" id="PF25904"/>
    </source>
</evidence>
<evidence type="ECO:0000256" key="8">
    <source>
        <dbReference type="ARBA" id="ARBA00022884"/>
    </source>
</evidence>
<keyword evidence="7 15" id="KW-0819">tRNA processing</keyword>
<dbReference type="OrthoDB" id="296065at2759"/>
<evidence type="ECO:0000259" key="16">
    <source>
        <dbReference type="Pfam" id="PF01170"/>
    </source>
</evidence>
<dbReference type="Proteomes" id="UP001652621">
    <property type="component" value="Unplaced"/>
</dbReference>
<dbReference type="InterPro" id="IPR000241">
    <property type="entry name" value="RlmKL-like_Mtase"/>
</dbReference>
<dbReference type="GeneID" id="101900492"/>
<dbReference type="PIRSF" id="PIRSF017259">
    <property type="entry name" value="tRNA_mtfrase_TRM11"/>
    <property type="match status" value="1"/>
</dbReference>
<evidence type="ECO:0000256" key="6">
    <source>
        <dbReference type="ARBA" id="ARBA00022691"/>
    </source>
</evidence>
<accession>A0A1I8M3J8</accession>
<dbReference type="EC" id="2.1.1.214" evidence="12"/>
<proteinExistence type="inferred from homology"/>
<dbReference type="Pfam" id="PF01170">
    <property type="entry name" value="UPF0020"/>
    <property type="match status" value="1"/>
</dbReference>
<dbReference type="PANTHER" id="PTHR13370:SF3">
    <property type="entry name" value="TRNA (GUANINE(10)-N2)-METHYLTRANSFERASE HOMOLOG"/>
    <property type="match status" value="1"/>
</dbReference>
<reference evidence="20" key="2">
    <citation type="submission" date="2025-04" db="UniProtKB">
        <authorList>
            <consortium name="RefSeq"/>
        </authorList>
    </citation>
    <scope>IDENTIFICATION</scope>
    <source>
        <strain evidence="20">Aabys</strain>
    </source>
</reference>
<keyword evidence="8 15" id="KW-0694">RNA-binding</keyword>
<dbReference type="VEuPathDB" id="VectorBase:MDOMA2_004615"/>
<evidence type="ECO:0000256" key="12">
    <source>
        <dbReference type="ARBA" id="ARBA00066937"/>
    </source>
</evidence>
<dbReference type="KEGG" id="mde:101900492"/>
<evidence type="ECO:0000256" key="15">
    <source>
        <dbReference type="PROSITE-ProRule" id="PRU00959"/>
    </source>
</evidence>
<dbReference type="eggNOG" id="KOG2671">
    <property type="taxonomic scope" value="Eukaryota"/>
</dbReference>
<evidence type="ECO:0000256" key="9">
    <source>
        <dbReference type="ARBA" id="ARBA00050985"/>
    </source>
</evidence>
<dbReference type="VEuPathDB" id="VectorBase:MDOA000893"/>
<evidence type="ECO:0000256" key="13">
    <source>
        <dbReference type="ARBA" id="ARBA00067484"/>
    </source>
</evidence>
<evidence type="ECO:0000256" key="7">
    <source>
        <dbReference type="ARBA" id="ARBA00022694"/>
    </source>
</evidence>
<keyword evidence="19" id="KW-1185">Reference proteome</keyword>
<evidence type="ECO:0000313" key="18">
    <source>
        <dbReference type="EnsemblMetazoa" id="MDOA000893-PA"/>
    </source>
</evidence>
<dbReference type="GO" id="GO:0160102">
    <property type="term" value="F:tRNA (guanine(10)-N2)-methyltransferase activity"/>
    <property type="evidence" value="ECO:0007669"/>
    <property type="project" value="UniProtKB-EC"/>
</dbReference>
<name>A0A1I8M3J8_MUSDO</name>
<evidence type="ECO:0000256" key="2">
    <source>
        <dbReference type="ARBA" id="ARBA00022490"/>
    </source>
</evidence>
<feature type="domain" description="tRNA (guanine(10)-N(2))-methyltransferase TRMT11 N-terminal" evidence="17">
    <location>
        <begin position="11"/>
        <end position="184"/>
    </location>
</feature>
<dbReference type="PROSITE" id="PS51627">
    <property type="entry name" value="SAM_MT_TRM11"/>
    <property type="match status" value="1"/>
</dbReference>
<dbReference type="CDD" id="cd02440">
    <property type="entry name" value="AdoMet_MTases"/>
    <property type="match status" value="1"/>
</dbReference>
<dbReference type="GO" id="GO:0008033">
    <property type="term" value="P:tRNA processing"/>
    <property type="evidence" value="ECO:0007669"/>
    <property type="project" value="UniProtKB-UniRule"/>
</dbReference>
<sequence>MVLKMTQNWKRYILWFAQEHVDFRQAEFNSLVKLFNIEYHQVSADSLNPFWIVDLPNDSSALQIASRSIGLRAIFELWSHGNDYNSFHKQLRSYVQENNNAIKCYFKEDCSFKITVETYNKHFSQKEKIQKIETMDYLPLEGSVDLKTPQVEWWYIEFWGLDPTQVPEEPEDILFGRWLCNGQRHLVKEMSLKKRKFIGNTSMDAQLSLIMANQALVKPGDLVFDPFVGTGSLLVSAAKFGGYVLGADIDFMMLHARARPSRITQKVREKDESIRANLKQYNCHDRYMDVVVADFSNPLWTDTLKFDSIITDPPYGIRESTEKVETKTNVKQTTKNSDVPHYPSTSHYALQHLYKDLLVFAAKHLTLGGRLVCWLPFHKDDYSDKMIPRHSNLHLVANSEQPLSGHTARRLLTYEKHSEPPGTDDDLEVIVDKSLTLDFRERYFDNALESRTERRLRKAEQREIGRLEALKRGKIAVDGREKKCNLNKARFSSTNADE</sequence>
<dbReference type="GO" id="GO:0032259">
    <property type="term" value="P:methylation"/>
    <property type="evidence" value="ECO:0007669"/>
    <property type="project" value="UniProtKB-UniRule"/>
</dbReference>
<dbReference type="InterPro" id="IPR029063">
    <property type="entry name" value="SAM-dependent_MTases_sf"/>
</dbReference>
<keyword evidence="4 15" id="KW-0489">Methyltransferase</keyword>
<dbReference type="PROSITE" id="PS00092">
    <property type="entry name" value="N6_MTASE"/>
    <property type="match status" value="1"/>
</dbReference>
<comment type="subcellular location">
    <subcellularLocation>
        <location evidence="1">Cytoplasm</location>
    </subcellularLocation>
</comment>
<dbReference type="InterPro" id="IPR016691">
    <property type="entry name" value="TRMT11"/>
</dbReference>
<dbReference type="GO" id="GO:0005737">
    <property type="term" value="C:cytoplasm"/>
    <property type="evidence" value="ECO:0007669"/>
    <property type="project" value="UniProtKB-SubCell"/>
</dbReference>
<evidence type="ECO:0000256" key="11">
    <source>
        <dbReference type="ARBA" id="ARBA00065434"/>
    </source>
</evidence>
<dbReference type="InterPro" id="IPR059073">
    <property type="entry name" value="TRMT11_N"/>
</dbReference>
<keyword evidence="5 15" id="KW-0808">Transferase</keyword>
<protein>
    <recommendedName>
        <fullName evidence="13">tRNA (guanine(10)-N(2))-methyltransferase TRMT11</fullName>
        <ecNumber evidence="12">2.1.1.214</ecNumber>
    </recommendedName>
    <alternativeName>
        <fullName evidence="14">tRNA methyltransferase 11 homolog</fullName>
    </alternativeName>
</protein>
<dbReference type="AlphaFoldDB" id="A0A1I8M3J8"/>
<dbReference type="EnsemblMetazoa" id="MDOA000893-RA">
    <property type="protein sequence ID" value="MDOA000893-PA"/>
    <property type="gene ID" value="MDOA000893"/>
</dbReference>
<evidence type="ECO:0000256" key="10">
    <source>
        <dbReference type="ARBA" id="ARBA00056270"/>
    </source>
</evidence>
<dbReference type="SUPFAM" id="SSF53335">
    <property type="entry name" value="S-adenosyl-L-methionine-dependent methyltransferases"/>
    <property type="match status" value="1"/>
</dbReference>
<dbReference type="Pfam" id="PF25904">
    <property type="entry name" value="Tmrp11_N"/>
    <property type="match status" value="1"/>
</dbReference>
<comment type="catalytic activity">
    <reaction evidence="9">
        <text>guanosine(10) in tRNA + S-adenosyl-L-methionine = N(2)-methylguanosine(10) in tRNA + S-adenosyl-L-homocysteine + H(+)</text>
        <dbReference type="Rhea" id="RHEA:43128"/>
        <dbReference type="Rhea" id="RHEA-COMP:10355"/>
        <dbReference type="Rhea" id="RHEA-COMP:10357"/>
        <dbReference type="ChEBI" id="CHEBI:15378"/>
        <dbReference type="ChEBI" id="CHEBI:57856"/>
        <dbReference type="ChEBI" id="CHEBI:59789"/>
        <dbReference type="ChEBI" id="CHEBI:74269"/>
        <dbReference type="ChEBI" id="CHEBI:74481"/>
        <dbReference type="EC" id="2.1.1.214"/>
    </reaction>
    <physiologicalReaction direction="left-to-right" evidence="9">
        <dbReference type="Rhea" id="RHEA:43129"/>
    </physiologicalReaction>
</comment>
<evidence type="ECO:0000256" key="1">
    <source>
        <dbReference type="ARBA" id="ARBA00004496"/>
    </source>
</evidence>
<keyword evidence="3 15" id="KW-0820">tRNA-binding</keyword>
<keyword evidence="6 15" id="KW-0949">S-adenosyl-L-methionine</keyword>
<evidence type="ECO:0000313" key="19">
    <source>
        <dbReference type="Proteomes" id="UP001652621"/>
    </source>
</evidence>
<dbReference type="Gene3D" id="3.40.50.150">
    <property type="entry name" value="Vaccinia Virus protein VP39"/>
    <property type="match status" value="1"/>
</dbReference>
<dbReference type="PANTHER" id="PTHR13370">
    <property type="entry name" value="RNA METHYLASE-RELATED"/>
    <property type="match status" value="1"/>
</dbReference>
<dbReference type="GO" id="GO:0043527">
    <property type="term" value="C:tRNA methyltransferase complex"/>
    <property type="evidence" value="ECO:0007669"/>
    <property type="project" value="UniProtKB-ARBA"/>
</dbReference>
<feature type="domain" description="Ribosomal RNA large subunit methyltransferase K/L-like methyltransferase" evidence="16">
    <location>
        <begin position="194"/>
        <end position="323"/>
    </location>
</feature>
<dbReference type="FunFam" id="3.40.50.150:FF:000468">
    <property type="entry name" value="SD03208p"/>
    <property type="match status" value="1"/>
</dbReference>
<keyword evidence="2" id="KW-0963">Cytoplasm</keyword>
<reference evidence="18" key="1">
    <citation type="submission" date="2020-05" db="UniProtKB">
        <authorList>
            <consortium name="EnsemblMetazoa"/>
        </authorList>
    </citation>
    <scope>IDENTIFICATION</scope>
    <source>
        <strain evidence="18">Aabys</strain>
    </source>
</reference>
<comment type="similarity">
    <text evidence="15">Belongs to the class I-like SAM-binding methyltransferase superfamily. TRM11 methyltransferase family.</text>
</comment>
<comment type="subunit">
    <text evidence="11">Part of the heterodimeric TRMT11-TRM112 methyltransferase complex; this complex forms an active tRNA methyltransferase, where TRMT112 acts as an activator of the catalytic subunit TRMT11.</text>
</comment>
<dbReference type="GO" id="GO:0000049">
    <property type="term" value="F:tRNA binding"/>
    <property type="evidence" value="ECO:0007669"/>
    <property type="project" value="UniProtKB-UniRule"/>
</dbReference>
<evidence type="ECO:0000256" key="3">
    <source>
        <dbReference type="ARBA" id="ARBA00022555"/>
    </source>
</evidence>
<evidence type="ECO:0000256" key="5">
    <source>
        <dbReference type="ARBA" id="ARBA00022679"/>
    </source>
</evidence>
<organism evidence="18">
    <name type="scientific">Musca domestica</name>
    <name type="common">House fly</name>
    <dbReference type="NCBI Taxonomy" id="7370"/>
    <lineage>
        <taxon>Eukaryota</taxon>
        <taxon>Metazoa</taxon>
        <taxon>Ecdysozoa</taxon>
        <taxon>Arthropoda</taxon>
        <taxon>Hexapoda</taxon>
        <taxon>Insecta</taxon>
        <taxon>Pterygota</taxon>
        <taxon>Neoptera</taxon>
        <taxon>Endopterygota</taxon>
        <taxon>Diptera</taxon>
        <taxon>Brachycera</taxon>
        <taxon>Muscomorpha</taxon>
        <taxon>Muscoidea</taxon>
        <taxon>Muscidae</taxon>
        <taxon>Musca</taxon>
    </lineage>
</organism>
<dbReference type="STRING" id="7370.A0A1I8M3J8"/>
<dbReference type="InterPro" id="IPR002052">
    <property type="entry name" value="DNA_methylase_N6_adenine_CS"/>
</dbReference>
<evidence type="ECO:0000256" key="14">
    <source>
        <dbReference type="ARBA" id="ARBA00075308"/>
    </source>
</evidence>
<dbReference type="PRINTS" id="PR00507">
    <property type="entry name" value="N12N6MTFRASE"/>
</dbReference>
<evidence type="ECO:0000256" key="4">
    <source>
        <dbReference type="ARBA" id="ARBA00022603"/>
    </source>
</evidence>
<comment type="function">
    <text evidence="10">Catalytic subunit of the TRMT11-TRM112 methyltransferase complex, that specifically mediates the S-adenosyl-L-methionine-dependent N(2)-methylation of guanosine nucleotide at position 10 (m2G10) in tRNAs. This is one of the major tRNA (guanine-N(2))-methyltransferases.</text>
</comment>